<keyword evidence="4" id="KW-1185">Reference proteome</keyword>
<dbReference type="PROSITE" id="PS50112">
    <property type="entry name" value="PAS"/>
    <property type="match status" value="1"/>
</dbReference>
<dbReference type="PANTHER" id="PTHR44757:SF2">
    <property type="entry name" value="BIOFILM ARCHITECTURE MAINTENANCE PROTEIN MBAA"/>
    <property type="match status" value="1"/>
</dbReference>
<dbReference type="PANTHER" id="PTHR44757">
    <property type="entry name" value="DIGUANYLATE CYCLASE DGCP"/>
    <property type="match status" value="1"/>
</dbReference>
<dbReference type="InterPro" id="IPR029787">
    <property type="entry name" value="Nucleotide_cyclase"/>
</dbReference>
<dbReference type="EMBL" id="JAFBBK010000001">
    <property type="protein sequence ID" value="MBM7413352.1"/>
    <property type="molecule type" value="Genomic_DNA"/>
</dbReference>
<dbReference type="RefSeq" id="WP_204865966.1">
    <property type="nucleotide sequence ID" value="NZ_JAFBBK010000001.1"/>
</dbReference>
<dbReference type="InterPro" id="IPR052155">
    <property type="entry name" value="Biofilm_reg_signaling"/>
</dbReference>
<dbReference type="SUPFAM" id="SSF55785">
    <property type="entry name" value="PYP-like sensor domain (PAS domain)"/>
    <property type="match status" value="2"/>
</dbReference>
<comment type="caution">
    <text evidence="3">The sequence shown here is derived from an EMBL/GenBank/DDBJ whole genome shotgun (WGS) entry which is preliminary data.</text>
</comment>
<dbReference type="InterPro" id="IPR035965">
    <property type="entry name" value="PAS-like_dom_sf"/>
</dbReference>
<evidence type="ECO:0000259" key="2">
    <source>
        <dbReference type="PROSITE" id="PS50887"/>
    </source>
</evidence>
<dbReference type="Gene3D" id="3.30.70.270">
    <property type="match status" value="1"/>
</dbReference>
<dbReference type="SUPFAM" id="SSF55073">
    <property type="entry name" value="Nucleotide cyclase"/>
    <property type="match status" value="1"/>
</dbReference>
<dbReference type="CDD" id="cd01949">
    <property type="entry name" value="GGDEF"/>
    <property type="match status" value="1"/>
</dbReference>
<proteinExistence type="predicted"/>
<dbReference type="InterPro" id="IPR000160">
    <property type="entry name" value="GGDEF_dom"/>
</dbReference>
<dbReference type="Proteomes" id="UP000703038">
    <property type="component" value="Unassembled WGS sequence"/>
</dbReference>
<dbReference type="PROSITE" id="PS50887">
    <property type="entry name" value="GGDEF"/>
    <property type="match status" value="1"/>
</dbReference>
<sequence>MSVHRLQWSPGRPSVSDVEARAATIGVIRYDIAARRLDLDDRAREIFAAPADRPAMQVWHERVHPDDESVVQRMFEDAHTSLGAECLYRIVLPDRSLRYVLTRSMTIEKTNESGAGVLTGIVLAVDPELGADAVLTRVLDRVSLGFMVLGEDMVVRYINTESERHLGVPRAEILGRHIHDALPRTRDSFFGDFHREVLATRGEVTLQTASLYVPGRTIELTGSFVDGHVAINFRDVTETVERTARLVDAYQSILDRSRHDDLTGVLNRSALLERLTHPDCDLAAPTALLFVDVDYFKEINDTHGHAAGDLVLRTLAQRLRSECGSEDVIGRIGGDEFIIASFAPTGAGVEHRADRLAARLGDRAREPIALDETDVEVSVSIGIAYNSGTVRLADLLALADTALYSAKRTRPDRRGK</sequence>
<dbReference type="InterPro" id="IPR043128">
    <property type="entry name" value="Rev_trsase/Diguanyl_cyclase"/>
</dbReference>
<dbReference type="InterPro" id="IPR013656">
    <property type="entry name" value="PAS_4"/>
</dbReference>
<evidence type="ECO:0000259" key="1">
    <source>
        <dbReference type="PROSITE" id="PS50112"/>
    </source>
</evidence>
<dbReference type="Pfam" id="PF00990">
    <property type="entry name" value="GGDEF"/>
    <property type="match status" value="1"/>
</dbReference>
<reference evidence="3 4" key="1">
    <citation type="submission" date="2021-01" db="EMBL/GenBank/DDBJ databases">
        <title>Genomics of switchgrass bacterial isolates.</title>
        <authorList>
            <person name="Shade A."/>
        </authorList>
    </citation>
    <scope>NUCLEOTIDE SEQUENCE [LARGE SCALE GENOMIC DNA]</scope>
    <source>
        <strain evidence="3 4">PvP111</strain>
    </source>
</reference>
<evidence type="ECO:0000313" key="4">
    <source>
        <dbReference type="Proteomes" id="UP000703038"/>
    </source>
</evidence>
<dbReference type="Gene3D" id="3.30.450.20">
    <property type="entry name" value="PAS domain"/>
    <property type="match status" value="2"/>
</dbReference>
<organism evidence="3 4">
    <name type="scientific">Rhodococcoides corynebacterioides</name>
    <dbReference type="NCBI Taxonomy" id="53972"/>
    <lineage>
        <taxon>Bacteria</taxon>
        <taxon>Bacillati</taxon>
        <taxon>Actinomycetota</taxon>
        <taxon>Actinomycetes</taxon>
        <taxon>Mycobacteriales</taxon>
        <taxon>Nocardiaceae</taxon>
        <taxon>Rhodococcoides</taxon>
    </lineage>
</organism>
<dbReference type="Pfam" id="PF08448">
    <property type="entry name" value="PAS_4"/>
    <property type="match status" value="1"/>
</dbReference>
<dbReference type="CDD" id="cd00130">
    <property type="entry name" value="PAS"/>
    <property type="match status" value="1"/>
</dbReference>
<protein>
    <submittedName>
        <fullName evidence="3">Diguanylate cyclase (GGDEF)-like protein</fullName>
    </submittedName>
</protein>
<name>A0ABS2KNH0_9NOCA</name>
<accession>A0ABS2KNH0</accession>
<dbReference type="InterPro" id="IPR000014">
    <property type="entry name" value="PAS"/>
</dbReference>
<gene>
    <name evidence="3" type="ORF">JOE42_000085</name>
</gene>
<dbReference type="SMART" id="SM00267">
    <property type="entry name" value="GGDEF"/>
    <property type="match status" value="1"/>
</dbReference>
<dbReference type="SMART" id="SM00091">
    <property type="entry name" value="PAS"/>
    <property type="match status" value="2"/>
</dbReference>
<evidence type="ECO:0000313" key="3">
    <source>
        <dbReference type="EMBL" id="MBM7413352.1"/>
    </source>
</evidence>
<dbReference type="NCBIfam" id="TIGR00254">
    <property type="entry name" value="GGDEF"/>
    <property type="match status" value="1"/>
</dbReference>
<feature type="domain" description="GGDEF" evidence="2">
    <location>
        <begin position="284"/>
        <end position="416"/>
    </location>
</feature>
<feature type="domain" description="PAS" evidence="1">
    <location>
        <begin position="131"/>
        <end position="176"/>
    </location>
</feature>